<dbReference type="InterPro" id="IPR000073">
    <property type="entry name" value="AB_hydrolase_1"/>
</dbReference>
<keyword evidence="3" id="KW-0575">Peroxidase</keyword>
<dbReference type="InterPro" id="IPR050266">
    <property type="entry name" value="AB_hydrolase_sf"/>
</dbReference>
<dbReference type="EC" id="3.1.-.-" evidence="3"/>
<keyword evidence="3" id="KW-0560">Oxidoreductase</keyword>
<dbReference type="PRINTS" id="PR00111">
    <property type="entry name" value="ABHYDROLASE"/>
</dbReference>
<dbReference type="InterPro" id="IPR000639">
    <property type="entry name" value="Epox_hydrolase-like"/>
</dbReference>
<dbReference type="Pfam" id="PF00561">
    <property type="entry name" value="Abhydrolase_1"/>
    <property type="match status" value="1"/>
</dbReference>
<dbReference type="GO" id="GO:0016020">
    <property type="term" value="C:membrane"/>
    <property type="evidence" value="ECO:0007669"/>
    <property type="project" value="TreeGrafter"/>
</dbReference>
<reference evidence="3 4" key="1">
    <citation type="submission" date="2019-10" db="EMBL/GenBank/DDBJ databases">
        <authorList>
            <person name="Karimi E."/>
        </authorList>
    </citation>
    <scope>NUCLEOTIDE SEQUENCE [LARGE SCALE GENOMIC DNA]</scope>
    <source>
        <strain evidence="3">Exiguobacterium sp. 9Y</strain>
    </source>
</reference>
<dbReference type="GO" id="GO:0016787">
    <property type="term" value="F:hydrolase activity"/>
    <property type="evidence" value="ECO:0007669"/>
    <property type="project" value="UniProtKB-KW"/>
</dbReference>
<dbReference type="AlphaFoldDB" id="A0A653IIK5"/>
<dbReference type="Proteomes" id="UP000439752">
    <property type="component" value="Unassembled WGS sequence"/>
</dbReference>
<evidence type="ECO:0000313" key="3">
    <source>
        <dbReference type="EMBL" id="VWX38601.1"/>
    </source>
</evidence>
<keyword evidence="4" id="KW-1185">Reference proteome</keyword>
<dbReference type="Gene3D" id="3.40.50.1820">
    <property type="entry name" value="alpha/beta hydrolase"/>
    <property type="match status" value="1"/>
</dbReference>
<proteinExistence type="predicted"/>
<sequence length="291" mass="32447">MLIIYLNGVSLNYARIYYYMGVIQMGTFIQAVDGTQIYVEDVGSGQPVVMLHGWPANNNMFEYQKNALLDAGYRYIGVDYRGYGKSDAPASGYDYATMASDIDQVITQLELKDAALLGFSMGGGIALRYLLNHGSSKISKLILAGAAAPVFTQREGYPYGMTKDEVDDLIADTRKDRPAMLEGFGKIFFEQEHSEPLTQWFHNLSVAASSHGTILSAIALRDEDLRDELPQIDVETLIIHGKKDKVCPFEFAEEMQKAIPNSRIEPFEESGHGTVLDEREKFNDTLLAFLK</sequence>
<dbReference type="GO" id="GO:0004601">
    <property type="term" value="F:peroxidase activity"/>
    <property type="evidence" value="ECO:0007669"/>
    <property type="project" value="UniProtKB-KW"/>
</dbReference>
<dbReference type="PANTHER" id="PTHR43798">
    <property type="entry name" value="MONOACYLGLYCEROL LIPASE"/>
    <property type="match status" value="1"/>
</dbReference>
<keyword evidence="1 3" id="KW-0378">Hydrolase</keyword>
<dbReference type="SUPFAM" id="SSF53474">
    <property type="entry name" value="alpha/beta-Hydrolases"/>
    <property type="match status" value="1"/>
</dbReference>
<dbReference type="PRINTS" id="PR00412">
    <property type="entry name" value="EPOXHYDRLASE"/>
</dbReference>
<dbReference type="InterPro" id="IPR029058">
    <property type="entry name" value="AB_hydrolase_fold"/>
</dbReference>
<evidence type="ECO:0000313" key="4">
    <source>
        <dbReference type="Proteomes" id="UP000439752"/>
    </source>
</evidence>
<dbReference type="PANTHER" id="PTHR43798:SF31">
    <property type="entry name" value="AB HYDROLASE SUPERFAMILY PROTEIN YCLE"/>
    <property type="match status" value="1"/>
</dbReference>
<protein>
    <submittedName>
        <fullName evidence="3">Putative acyl hydrolase or peroxidase</fullName>
        <ecNumber evidence="3">3.1.-.-</ecNumber>
    </submittedName>
</protein>
<gene>
    <name evidence="3" type="primary">yisY</name>
    <name evidence="3" type="ORF">EXIGUO9Y_50052</name>
</gene>
<feature type="domain" description="AB hydrolase-1" evidence="2">
    <location>
        <begin position="47"/>
        <end position="277"/>
    </location>
</feature>
<organism evidence="3 4">
    <name type="scientific">Exiguobacterium oxidotolerans</name>
    <dbReference type="NCBI Taxonomy" id="223958"/>
    <lineage>
        <taxon>Bacteria</taxon>
        <taxon>Bacillati</taxon>
        <taxon>Bacillota</taxon>
        <taxon>Bacilli</taxon>
        <taxon>Bacillales</taxon>
        <taxon>Bacillales Family XII. Incertae Sedis</taxon>
        <taxon>Exiguobacterium</taxon>
    </lineage>
</organism>
<evidence type="ECO:0000259" key="2">
    <source>
        <dbReference type="Pfam" id="PF00561"/>
    </source>
</evidence>
<name>A0A653IIK5_9BACL</name>
<dbReference type="EMBL" id="CABWKQ010000045">
    <property type="protein sequence ID" value="VWX38601.1"/>
    <property type="molecule type" value="Genomic_DNA"/>
</dbReference>
<accession>A0A653IIK5</accession>
<evidence type="ECO:0000256" key="1">
    <source>
        <dbReference type="ARBA" id="ARBA00022801"/>
    </source>
</evidence>